<keyword evidence="4" id="KW-1185">Reference proteome</keyword>
<gene>
    <name evidence="3" type="ORF">E1301_Tti017396</name>
</gene>
<name>A0A5A9NGZ3_9TELE</name>
<dbReference type="AlphaFoldDB" id="A0A5A9NGZ3"/>
<evidence type="ECO:0000313" key="3">
    <source>
        <dbReference type="EMBL" id="KAA0708960.1"/>
    </source>
</evidence>
<comment type="caution">
    <text evidence="3">The sequence shown here is derived from an EMBL/GenBank/DDBJ whole genome shotgun (WGS) entry which is preliminary data.</text>
</comment>
<dbReference type="Proteomes" id="UP000324632">
    <property type="component" value="Chromosome 18"/>
</dbReference>
<evidence type="ECO:0000256" key="1">
    <source>
        <dbReference type="SAM" id="Coils"/>
    </source>
</evidence>
<proteinExistence type="predicted"/>
<evidence type="ECO:0000256" key="2">
    <source>
        <dbReference type="SAM" id="MobiDB-lite"/>
    </source>
</evidence>
<dbReference type="EMBL" id="SOYY01000018">
    <property type="protein sequence ID" value="KAA0708960.1"/>
    <property type="molecule type" value="Genomic_DNA"/>
</dbReference>
<keyword evidence="1" id="KW-0175">Coiled coil</keyword>
<reference evidence="3 4" key="1">
    <citation type="journal article" date="2019" name="Mol. Ecol. Resour.">
        <title>Chromosome-level genome assembly of Triplophysa tibetana, a fish adapted to the harsh high-altitude environment of the Tibetan Plateau.</title>
        <authorList>
            <person name="Yang X."/>
            <person name="Liu H."/>
            <person name="Ma Z."/>
            <person name="Zou Y."/>
            <person name="Zou M."/>
            <person name="Mao Y."/>
            <person name="Li X."/>
            <person name="Wang H."/>
            <person name="Chen T."/>
            <person name="Wang W."/>
            <person name="Yang R."/>
        </authorList>
    </citation>
    <scope>NUCLEOTIDE SEQUENCE [LARGE SCALE GENOMIC DNA]</scope>
    <source>
        <strain evidence="3">TTIB1903HZAU</strain>
        <tissue evidence="3">Muscle</tissue>
    </source>
</reference>
<organism evidence="3 4">
    <name type="scientific">Triplophysa tibetana</name>
    <dbReference type="NCBI Taxonomy" id="1572043"/>
    <lineage>
        <taxon>Eukaryota</taxon>
        <taxon>Metazoa</taxon>
        <taxon>Chordata</taxon>
        <taxon>Craniata</taxon>
        <taxon>Vertebrata</taxon>
        <taxon>Euteleostomi</taxon>
        <taxon>Actinopterygii</taxon>
        <taxon>Neopterygii</taxon>
        <taxon>Teleostei</taxon>
        <taxon>Ostariophysi</taxon>
        <taxon>Cypriniformes</taxon>
        <taxon>Nemacheilidae</taxon>
        <taxon>Triplophysa</taxon>
    </lineage>
</organism>
<accession>A0A5A9NGZ3</accession>
<protein>
    <submittedName>
        <fullName evidence="3">Ankyrin repeat domain-containing protein 6</fullName>
    </submittedName>
</protein>
<sequence length="182" mass="21569">MHTHYLFDQSGSLVQNKHSMKPYVVMFEECVTQCLQCKYLMQSSKFFFFEDVKQPSENQSACIVRPKRRSRACSDPHRAQNEAQDSEVNTRPLPDQRKKSSQQRAKTKQDTQMSRGGTLELTQYFFEAVTLQMERWYERKIEEARRLANQRARADRDALTDRIKHLEDELKLLRTNKQEESS</sequence>
<feature type="coiled-coil region" evidence="1">
    <location>
        <begin position="137"/>
        <end position="176"/>
    </location>
</feature>
<feature type="region of interest" description="Disordered" evidence="2">
    <location>
        <begin position="63"/>
        <end position="114"/>
    </location>
</feature>
<evidence type="ECO:0000313" key="4">
    <source>
        <dbReference type="Proteomes" id="UP000324632"/>
    </source>
</evidence>